<keyword evidence="2" id="KW-1185">Reference proteome</keyword>
<name>A0ACB9RU73_9MYRT</name>
<gene>
    <name evidence="1" type="ORF">MLD38_008495</name>
</gene>
<protein>
    <submittedName>
        <fullName evidence="1">Uncharacterized protein</fullName>
    </submittedName>
</protein>
<evidence type="ECO:0000313" key="2">
    <source>
        <dbReference type="Proteomes" id="UP001057402"/>
    </source>
</evidence>
<comment type="caution">
    <text evidence="1">The sequence shown here is derived from an EMBL/GenBank/DDBJ whole genome shotgun (WGS) entry which is preliminary data.</text>
</comment>
<evidence type="ECO:0000313" key="1">
    <source>
        <dbReference type="EMBL" id="KAI4382542.1"/>
    </source>
</evidence>
<sequence>MDRWSSYSSSSSAFSSPVTVDDEFEKLVIRMNPPRVTVDNESSKKATLVKVDSANKRGSLLEVVQVLTDMNLIIRRAYISSDGEWFMDVFHVTDQNGYKLSQDDVAERIQQSLGPRIRSFRSMRSSVGVQAAEVHTTIELTGRDRPGLLSEVFAVLADLKCNTVAAEVWTHNSRMASVVYITDESSGMAIDDPDRLAKIKQLLLYVLRGDRDKRSANTAVTVGSTHTQRRLHQLMYADRDYEKVESDQGSSSLSGVRGKPFVTVENCVDKGYTVVNLRCVDRPKLLFDTVCTLTDMGYVVYHGTVIAEGPEAYQEYYIRHMDGYPISSEAERQRVIICLEAAIKRRSSEGIRLQLCCDDRIGLLSDVTRIFRENGLSVSRAEVTTRGSQALNNFYVIDSSGQPVKGSTIEAVRNAIGSTILHVTEEDGYPKSPPQEDSSTSRFSLGNIFRSRSEKFLYNLGLIKSYS</sequence>
<accession>A0ACB9RU73</accession>
<organism evidence="1 2">
    <name type="scientific">Melastoma candidum</name>
    <dbReference type="NCBI Taxonomy" id="119954"/>
    <lineage>
        <taxon>Eukaryota</taxon>
        <taxon>Viridiplantae</taxon>
        <taxon>Streptophyta</taxon>
        <taxon>Embryophyta</taxon>
        <taxon>Tracheophyta</taxon>
        <taxon>Spermatophyta</taxon>
        <taxon>Magnoliopsida</taxon>
        <taxon>eudicotyledons</taxon>
        <taxon>Gunneridae</taxon>
        <taxon>Pentapetalae</taxon>
        <taxon>rosids</taxon>
        <taxon>malvids</taxon>
        <taxon>Myrtales</taxon>
        <taxon>Melastomataceae</taxon>
        <taxon>Melastomatoideae</taxon>
        <taxon>Melastomateae</taxon>
        <taxon>Melastoma</taxon>
    </lineage>
</organism>
<dbReference type="Proteomes" id="UP001057402">
    <property type="component" value="Chromosome 3"/>
</dbReference>
<dbReference type="EMBL" id="CM042882">
    <property type="protein sequence ID" value="KAI4382542.1"/>
    <property type="molecule type" value="Genomic_DNA"/>
</dbReference>
<proteinExistence type="predicted"/>
<reference evidence="2" key="1">
    <citation type="journal article" date="2023" name="Front. Plant Sci.">
        <title>Chromosomal-level genome assembly of Melastoma candidum provides insights into trichome evolution.</title>
        <authorList>
            <person name="Zhong Y."/>
            <person name="Wu W."/>
            <person name="Sun C."/>
            <person name="Zou P."/>
            <person name="Liu Y."/>
            <person name="Dai S."/>
            <person name="Zhou R."/>
        </authorList>
    </citation>
    <scope>NUCLEOTIDE SEQUENCE [LARGE SCALE GENOMIC DNA]</scope>
</reference>